<feature type="chain" id="PRO_5011721473" description="MetA-pathway of phenol degradation" evidence="1">
    <location>
        <begin position="23"/>
        <end position="306"/>
    </location>
</feature>
<accession>A0A1I1GPB7</accession>
<gene>
    <name evidence="2" type="ORF">SAMN05421780_10331</name>
</gene>
<evidence type="ECO:0000313" key="2">
    <source>
        <dbReference type="EMBL" id="SFC13132.1"/>
    </source>
</evidence>
<dbReference type="AlphaFoldDB" id="A0A1I1GPB7"/>
<organism evidence="2 3">
    <name type="scientific">Flexibacter flexilis DSM 6793</name>
    <dbReference type="NCBI Taxonomy" id="927664"/>
    <lineage>
        <taxon>Bacteria</taxon>
        <taxon>Pseudomonadati</taxon>
        <taxon>Bacteroidota</taxon>
        <taxon>Cytophagia</taxon>
        <taxon>Cytophagales</taxon>
        <taxon>Flexibacteraceae</taxon>
        <taxon>Flexibacter</taxon>
    </lineage>
</organism>
<evidence type="ECO:0008006" key="4">
    <source>
        <dbReference type="Google" id="ProtNLM"/>
    </source>
</evidence>
<name>A0A1I1GPB7_9BACT</name>
<dbReference type="STRING" id="927664.SAMN05421780_10331"/>
<dbReference type="OrthoDB" id="1405967at2"/>
<feature type="signal peptide" evidence="1">
    <location>
        <begin position="1"/>
        <end position="22"/>
    </location>
</feature>
<keyword evidence="3" id="KW-1185">Reference proteome</keyword>
<dbReference type="RefSeq" id="WP_091509621.1">
    <property type="nucleotide sequence ID" value="NZ_FOLE01000003.1"/>
</dbReference>
<reference evidence="2 3" key="1">
    <citation type="submission" date="2016-10" db="EMBL/GenBank/DDBJ databases">
        <authorList>
            <person name="de Groot N.N."/>
        </authorList>
    </citation>
    <scope>NUCLEOTIDE SEQUENCE [LARGE SCALE GENOMIC DNA]</scope>
    <source>
        <strain evidence="2 3">DSM 6793</strain>
    </source>
</reference>
<proteinExistence type="predicted"/>
<sequence>MNKIYSILTVVVLLFSAQKTQACSICGCGSGGYYLGVTPQIQKNIIGLRYRHLSFNSYENMGDFRSSSSEQFASAEVWGRYYFRTRWQVTAFLPFQMNKRVDDGVTKHLNGLGDAMAMVQYNLFNSFLRVDTVGRLFQHNWFVGGGVKAPFGKYNHTDANNEKINPNFQLGTGSWDFLLTTSYTLRYKQVGFTTDISYKSNTENSNIYRFGDKTAVNASFFGLINQKMWTVMPSVGTSFEHSFANYSKHYKVDNTGGTVTFANLATDVFYKDWTAGVLWQLPVHKHLGEGNITPNNRLMLQLAYIF</sequence>
<evidence type="ECO:0000313" key="3">
    <source>
        <dbReference type="Proteomes" id="UP000199514"/>
    </source>
</evidence>
<protein>
    <recommendedName>
        <fullName evidence="4">MetA-pathway of phenol degradation</fullName>
    </recommendedName>
</protein>
<evidence type="ECO:0000256" key="1">
    <source>
        <dbReference type="SAM" id="SignalP"/>
    </source>
</evidence>
<dbReference type="Proteomes" id="UP000199514">
    <property type="component" value="Unassembled WGS sequence"/>
</dbReference>
<keyword evidence="1" id="KW-0732">Signal</keyword>
<dbReference type="EMBL" id="FOLE01000003">
    <property type="protein sequence ID" value="SFC13132.1"/>
    <property type="molecule type" value="Genomic_DNA"/>
</dbReference>